<feature type="region of interest" description="Disordered" evidence="1">
    <location>
        <begin position="1"/>
        <end position="280"/>
    </location>
</feature>
<feature type="transmembrane region" description="Helical" evidence="2">
    <location>
        <begin position="529"/>
        <end position="553"/>
    </location>
</feature>
<evidence type="ECO:0000313" key="3">
    <source>
        <dbReference type="EMBL" id="GGJ87914.1"/>
    </source>
</evidence>
<feature type="transmembrane region" description="Helical" evidence="2">
    <location>
        <begin position="416"/>
        <end position="433"/>
    </location>
</feature>
<organism evidence="3 4">
    <name type="scientific">Pilimelia anulata</name>
    <dbReference type="NCBI Taxonomy" id="53371"/>
    <lineage>
        <taxon>Bacteria</taxon>
        <taxon>Bacillati</taxon>
        <taxon>Actinomycetota</taxon>
        <taxon>Actinomycetes</taxon>
        <taxon>Micromonosporales</taxon>
        <taxon>Micromonosporaceae</taxon>
        <taxon>Pilimelia</taxon>
    </lineage>
</organism>
<feature type="compositionally biased region" description="Basic residues" evidence="1">
    <location>
        <begin position="29"/>
        <end position="39"/>
    </location>
</feature>
<feature type="transmembrane region" description="Helical" evidence="2">
    <location>
        <begin position="676"/>
        <end position="697"/>
    </location>
</feature>
<feature type="transmembrane region" description="Helical" evidence="2">
    <location>
        <begin position="607"/>
        <end position="625"/>
    </location>
</feature>
<dbReference type="RefSeq" id="WP_189169518.1">
    <property type="nucleotide sequence ID" value="NZ_BMQB01000003.1"/>
</dbReference>
<name>A0A8J3F8C9_9ACTN</name>
<feature type="transmembrane region" description="Helical" evidence="2">
    <location>
        <begin position="439"/>
        <end position="462"/>
    </location>
</feature>
<accession>A0A8J3F8C9</accession>
<protein>
    <submittedName>
        <fullName evidence="3">Uncharacterized protein</fullName>
    </submittedName>
</protein>
<feature type="transmembrane region" description="Helical" evidence="2">
    <location>
        <begin position="709"/>
        <end position="728"/>
    </location>
</feature>
<evidence type="ECO:0000256" key="2">
    <source>
        <dbReference type="SAM" id="Phobius"/>
    </source>
</evidence>
<feature type="compositionally biased region" description="Low complexity" evidence="1">
    <location>
        <begin position="223"/>
        <end position="274"/>
    </location>
</feature>
<keyword evidence="2" id="KW-0472">Membrane</keyword>
<evidence type="ECO:0000256" key="1">
    <source>
        <dbReference type="SAM" id="MobiDB-lite"/>
    </source>
</evidence>
<comment type="caution">
    <text evidence="3">The sequence shown here is derived from an EMBL/GenBank/DDBJ whole genome shotgun (WGS) entry which is preliminary data.</text>
</comment>
<evidence type="ECO:0000313" key="4">
    <source>
        <dbReference type="Proteomes" id="UP000649739"/>
    </source>
</evidence>
<reference evidence="3" key="2">
    <citation type="submission" date="2020-09" db="EMBL/GenBank/DDBJ databases">
        <authorList>
            <person name="Sun Q."/>
            <person name="Ohkuma M."/>
        </authorList>
    </citation>
    <scope>NUCLEOTIDE SEQUENCE</scope>
    <source>
        <strain evidence="3">JCM 3090</strain>
    </source>
</reference>
<feature type="compositionally biased region" description="Low complexity" evidence="1">
    <location>
        <begin position="168"/>
        <end position="206"/>
    </location>
</feature>
<dbReference type="Proteomes" id="UP000649739">
    <property type="component" value="Unassembled WGS sequence"/>
</dbReference>
<proteinExistence type="predicted"/>
<feature type="transmembrane region" description="Helical" evidence="2">
    <location>
        <begin position="497"/>
        <end position="517"/>
    </location>
</feature>
<dbReference type="EMBL" id="BMQB01000003">
    <property type="protein sequence ID" value="GGJ87914.1"/>
    <property type="molecule type" value="Genomic_DNA"/>
</dbReference>
<keyword evidence="2" id="KW-1133">Transmembrane helix</keyword>
<feature type="transmembrane region" description="Helical" evidence="2">
    <location>
        <begin position="632"/>
        <end position="651"/>
    </location>
</feature>
<keyword evidence="2" id="KW-0812">Transmembrane</keyword>
<gene>
    <name evidence="3" type="ORF">GCM10010123_16880</name>
</gene>
<reference evidence="3" key="1">
    <citation type="journal article" date="2014" name="Int. J. Syst. Evol. Microbiol.">
        <title>Complete genome sequence of Corynebacterium casei LMG S-19264T (=DSM 44701T), isolated from a smear-ripened cheese.</title>
        <authorList>
            <consortium name="US DOE Joint Genome Institute (JGI-PGF)"/>
            <person name="Walter F."/>
            <person name="Albersmeier A."/>
            <person name="Kalinowski J."/>
            <person name="Ruckert C."/>
        </authorList>
    </citation>
    <scope>NUCLEOTIDE SEQUENCE</scope>
    <source>
        <strain evidence="3">JCM 3090</strain>
    </source>
</reference>
<dbReference type="AlphaFoldDB" id="A0A8J3F8C9"/>
<feature type="transmembrane region" description="Helical" evidence="2">
    <location>
        <begin position="388"/>
        <end position="409"/>
    </location>
</feature>
<feature type="compositionally biased region" description="Low complexity" evidence="1">
    <location>
        <begin position="14"/>
        <end position="28"/>
    </location>
</feature>
<keyword evidence="4" id="KW-1185">Reference proteome</keyword>
<sequence>MSSTTAARDPERPPGGQEPTGAEPAGGPARRRRWWRRDRRRPDARRPEPPPAADPPAAPVGAATPRDDADAPPAADPDPPAGPATTADPAATGPGASDPTAAAASAAPPRDARAASAEPATAAENTEPTPATTADPEPTPADTASTDSSHATATATAGTGTGTGTGTDGDPATSTGDSAAGADPAAGADSAAAPPLASDSGSAPDPGSRSGAPEGSDAKRDGPAASTATGTTRTATADTTTADTTTADPASKDAGAADAGTGTESDPFAAFAPPAARPPGRLRRFGRAAARVVRHEWTVAALVSVATAAALTWPTLRHPTRTLPQDTVDPALQAWQLAWSGHALTTDPGGLWNGNGFFPERLSYAFSDTLLGYAPFGLLGEGPAAAVLRYNIVFVLAHALALFGAYALVRQLGAGRAGGAIAGLAFAFAPWRLAQAGHLQVVSTGGIVLALAMLARGHGWALRRGHRFRVRRPGWALAGWMVAAWQLSLGFGVGLPFGYLMLLAVLVTALCWLVARIRRAPRHPWGWRLLLADGVGGLVFAGVGVGMAIPYFLVAAAHPYARRTADLIDLYSPPARSLLIAPGESLLWGPAHAPLRADLGWAPEMTLLPGFTLYALAATGLLYSVWTVRQRLLLLAGAVVTAVLALGTQFLDGRYTYLPLLRWLPGWDGLRAPGRLILWTTLFLAILAAGGISAVLGRAARMHPTALRFGLRTLLRFATVLPVLVLAVECLNTVAHPRVPRPPAALRDAPSPVLVLPSDFTTDSLALLWSTDGFPRLVNGNSGFTPESLARTREAVAGFPDAASVANLRSLGVRSVVVLPDRLPGTPWANLLTNPNLDYSVQRTDTPGATTFRLN</sequence>
<feature type="compositionally biased region" description="Pro residues" evidence="1">
    <location>
        <begin position="49"/>
        <end position="58"/>
    </location>
</feature>
<feature type="transmembrane region" description="Helical" evidence="2">
    <location>
        <begin position="474"/>
        <end position="491"/>
    </location>
</feature>
<feature type="compositionally biased region" description="Low complexity" evidence="1">
    <location>
        <begin position="83"/>
        <end position="158"/>
    </location>
</feature>